<protein>
    <recommendedName>
        <fullName evidence="2">DUF305 domain-containing protein</fullName>
    </recommendedName>
</protein>
<reference evidence="3" key="1">
    <citation type="journal article" date="2015" name="Nature">
        <title>Complex archaea that bridge the gap between prokaryotes and eukaryotes.</title>
        <authorList>
            <person name="Spang A."/>
            <person name="Saw J.H."/>
            <person name="Jorgensen S.L."/>
            <person name="Zaremba-Niedzwiedzka K."/>
            <person name="Martijn J."/>
            <person name="Lind A.E."/>
            <person name="van Eijk R."/>
            <person name="Schleper C."/>
            <person name="Guy L."/>
            <person name="Ettema T.J."/>
        </authorList>
    </citation>
    <scope>NUCLEOTIDE SEQUENCE</scope>
</reference>
<dbReference type="InterPro" id="IPR005183">
    <property type="entry name" value="DUF305_CopM-like"/>
</dbReference>
<feature type="region of interest" description="Disordered" evidence="1">
    <location>
        <begin position="31"/>
        <end position="61"/>
    </location>
</feature>
<dbReference type="Gene3D" id="1.20.1260.10">
    <property type="match status" value="1"/>
</dbReference>
<dbReference type="PANTHER" id="PTHR36933">
    <property type="entry name" value="SLL0788 PROTEIN"/>
    <property type="match status" value="1"/>
</dbReference>
<comment type="caution">
    <text evidence="3">The sequence shown here is derived from an EMBL/GenBank/DDBJ whole genome shotgun (WGS) entry which is preliminary data.</text>
</comment>
<dbReference type="PANTHER" id="PTHR36933:SF1">
    <property type="entry name" value="SLL0788 PROTEIN"/>
    <property type="match status" value="1"/>
</dbReference>
<accession>A0A0F9UPQ8</accession>
<dbReference type="Pfam" id="PF03713">
    <property type="entry name" value="DUF305"/>
    <property type="match status" value="1"/>
</dbReference>
<feature type="compositionally biased region" description="Low complexity" evidence="1">
    <location>
        <begin position="36"/>
        <end position="47"/>
    </location>
</feature>
<proteinExistence type="predicted"/>
<dbReference type="InterPro" id="IPR012347">
    <property type="entry name" value="Ferritin-like"/>
</dbReference>
<evidence type="ECO:0000256" key="1">
    <source>
        <dbReference type="SAM" id="MobiDB-lite"/>
    </source>
</evidence>
<dbReference type="EMBL" id="LAZR01000118">
    <property type="protein sequence ID" value="KKN89477.1"/>
    <property type="molecule type" value="Genomic_DNA"/>
</dbReference>
<name>A0A0F9UPQ8_9ZZZZ</name>
<sequence>MRKFLATAALAAVLALPAGAGFAQDAPKAGGDDMGKMMQGQADMQGQTMSMQEGVDPTQSSQGYMDAMQRMQEQMGATQMTGDADTDFAKMMIPHHQSAIEMAKVELENGKDEELKTLAQKMIDDQEKEIEQLQTWLERNEKK</sequence>
<gene>
    <name evidence="3" type="ORF">LCGC14_0238080</name>
</gene>
<feature type="domain" description="DUF305" evidence="2">
    <location>
        <begin position="23"/>
        <end position="137"/>
    </location>
</feature>
<organism evidence="3">
    <name type="scientific">marine sediment metagenome</name>
    <dbReference type="NCBI Taxonomy" id="412755"/>
    <lineage>
        <taxon>unclassified sequences</taxon>
        <taxon>metagenomes</taxon>
        <taxon>ecological metagenomes</taxon>
    </lineage>
</organism>
<dbReference type="AlphaFoldDB" id="A0A0F9UPQ8"/>
<evidence type="ECO:0000259" key="2">
    <source>
        <dbReference type="Pfam" id="PF03713"/>
    </source>
</evidence>
<evidence type="ECO:0000313" key="3">
    <source>
        <dbReference type="EMBL" id="KKN89477.1"/>
    </source>
</evidence>